<dbReference type="Gene3D" id="3.40.50.300">
    <property type="entry name" value="P-loop containing nucleotide triphosphate hydrolases"/>
    <property type="match status" value="1"/>
</dbReference>
<keyword evidence="7" id="KW-0804">Transcription</keyword>
<proteinExistence type="predicted"/>
<dbReference type="PANTHER" id="PTHR32071:SF21">
    <property type="entry name" value="TRANSCRIPTIONAL REGULATORY PROTEIN FLGR"/>
    <property type="match status" value="1"/>
</dbReference>
<dbReference type="RefSeq" id="WP_187672568.1">
    <property type="nucleotide sequence ID" value="NZ_CAJFCI010000071.1"/>
</dbReference>
<dbReference type="PROSITE" id="PS00688">
    <property type="entry name" value="SIGMA54_INTERACT_3"/>
    <property type="match status" value="1"/>
</dbReference>
<evidence type="ECO:0000259" key="9">
    <source>
        <dbReference type="PROSITE" id="PS50045"/>
    </source>
</evidence>
<dbReference type="Gene3D" id="3.40.50.2300">
    <property type="match status" value="1"/>
</dbReference>
<dbReference type="Gene3D" id="1.10.10.60">
    <property type="entry name" value="Homeodomain-like"/>
    <property type="match status" value="1"/>
</dbReference>
<feature type="domain" description="Sigma-54 factor interaction" evidence="9">
    <location>
        <begin position="130"/>
        <end position="359"/>
    </location>
</feature>
<keyword evidence="5" id="KW-0805">Transcription regulation</keyword>
<dbReference type="PANTHER" id="PTHR32071">
    <property type="entry name" value="TRANSCRIPTIONAL REGULATORY PROTEIN"/>
    <property type="match status" value="1"/>
</dbReference>
<evidence type="ECO:0000256" key="6">
    <source>
        <dbReference type="ARBA" id="ARBA00023125"/>
    </source>
</evidence>
<evidence type="ECO:0000313" key="12">
    <source>
        <dbReference type="Proteomes" id="UP000583387"/>
    </source>
</evidence>
<sequence>MTAKVLLVEDDRALREALADTLSLGGHPYLAVDCAEAALEALEREVFSLVISDVNMPGMDGHQLLSRIRARYPQLPVLLMTAFGAVERAVDAIRQGAADYLVKPFEPKALLELVARHALGRLGQGDSDGPVANEPASRQLLELAARVAQSDSTVLITGESGTGKEVLARYIHQQSPRAGKPFIAINCAAIPDNMLEATLFGHEKGAFTGAITAQPGKFELADGGTILLDEISEMPLGLQAKLLRVLQEREVERVGARKPVSLDIRVLATSNRDLASEVAAGRFREDLYYRLSVFPLAWRPLRERPADILPLAERLLAKHAKKMNQAGVRFSSEAQQCLLAHAWPGNVRELDNAIQRALILQQSGLIQPHDLCLTAPIGLAPVSAPAMPVATPEVALPADAGSGLGDDMRRVEYQKIIDTLRSERGRRKEAAERLGISPRTLRYKLAQMRDAGMDVEAYLFAS</sequence>
<comment type="caution">
    <text evidence="11">The sequence shown here is derived from an EMBL/GenBank/DDBJ whole genome shotgun (WGS) entry which is preliminary data.</text>
</comment>
<dbReference type="SMART" id="SM00448">
    <property type="entry name" value="REC"/>
    <property type="match status" value="1"/>
</dbReference>
<dbReference type="SUPFAM" id="SSF46689">
    <property type="entry name" value="Homeodomain-like"/>
    <property type="match status" value="1"/>
</dbReference>
<protein>
    <submittedName>
        <fullName evidence="11">Regulatory protein AtoC</fullName>
    </submittedName>
</protein>
<dbReference type="PROSITE" id="PS00675">
    <property type="entry name" value="SIGMA54_INTERACT_1"/>
    <property type="match status" value="1"/>
</dbReference>
<feature type="domain" description="Response regulatory" evidence="10">
    <location>
        <begin position="4"/>
        <end position="118"/>
    </location>
</feature>
<evidence type="ECO:0000256" key="1">
    <source>
        <dbReference type="ARBA" id="ARBA00022553"/>
    </source>
</evidence>
<dbReference type="FunFam" id="3.40.50.2300:FF:000018">
    <property type="entry name" value="DNA-binding transcriptional regulator NtrC"/>
    <property type="match status" value="1"/>
</dbReference>
<dbReference type="InterPro" id="IPR002078">
    <property type="entry name" value="Sigma_54_int"/>
</dbReference>
<evidence type="ECO:0000259" key="10">
    <source>
        <dbReference type="PROSITE" id="PS50110"/>
    </source>
</evidence>
<name>A0A7U7ERA4_9GAMM</name>
<dbReference type="Pfam" id="PF02954">
    <property type="entry name" value="HTH_8"/>
    <property type="match status" value="1"/>
</dbReference>
<evidence type="ECO:0000256" key="2">
    <source>
        <dbReference type="ARBA" id="ARBA00022741"/>
    </source>
</evidence>
<dbReference type="SUPFAM" id="SSF52172">
    <property type="entry name" value="CheY-like"/>
    <property type="match status" value="1"/>
</dbReference>
<dbReference type="Gene3D" id="1.10.8.60">
    <property type="match status" value="1"/>
</dbReference>
<dbReference type="PROSITE" id="PS00676">
    <property type="entry name" value="SIGMA54_INTERACT_2"/>
    <property type="match status" value="1"/>
</dbReference>
<dbReference type="Pfam" id="PF00158">
    <property type="entry name" value="Sigma54_activat"/>
    <property type="match status" value="1"/>
</dbReference>
<keyword evidence="3" id="KW-0067">ATP-binding</keyword>
<dbReference type="SUPFAM" id="SSF52540">
    <property type="entry name" value="P-loop containing nucleoside triphosphate hydrolases"/>
    <property type="match status" value="1"/>
</dbReference>
<keyword evidence="4" id="KW-0902">Two-component regulatory system</keyword>
<accession>A0A7U7ERA4</accession>
<evidence type="ECO:0000256" key="7">
    <source>
        <dbReference type="ARBA" id="ARBA00023163"/>
    </source>
</evidence>
<dbReference type="InterPro" id="IPR001789">
    <property type="entry name" value="Sig_transdc_resp-reg_receiver"/>
</dbReference>
<dbReference type="GO" id="GO:0006355">
    <property type="term" value="P:regulation of DNA-templated transcription"/>
    <property type="evidence" value="ECO:0007669"/>
    <property type="project" value="InterPro"/>
</dbReference>
<dbReference type="Pfam" id="PF00072">
    <property type="entry name" value="Response_reg"/>
    <property type="match status" value="1"/>
</dbReference>
<dbReference type="GO" id="GO:0005524">
    <property type="term" value="F:ATP binding"/>
    <property type="evidence" value="ECO:0007669"/>
    <property type="project" value="UniProtKB-KW"/>
</dbReference>
<dbReference type="PRINTS" id="PR01590">
    <property type="entry name" value="HTHFIS"/>
</dbReference>
<dbReference type="InterPro" id="IPR058031">
    <property type="entry name" value="AAA_lid_NorR"/>
</dbReference>
<dbReference type="InterPro" id="IPR025662">
    <property type="entry name" value="Sigma_54_int_dom_ATP-bd_1"/>
</dbReference>
<dbReference type="SMART" id="SM00382">
    <property type="entry name" value="AAA"/>
    <property type="match status" value="1"/>
</dbReference>
<keyword evidence="2" id="KW-0547">Nucleotide-binding</keyword>
<keyword evidence="6" id="KW-0238">DNA-binding</keyword>
<dbReference type="AlphaFoldDB" id="A0A7U7ERA4"/>
<keyword evidence="12" id="KW-1185">Reference proteome</keyword>
<dbReference type="GO" id="GO:0043565">
    <property type="term" value="F:sequence-specific DNA binding"/>
    <property type="evidence" value="ECO:0007669"/>
    <property type="project" value="InterPro"/>
</dbReference>
<evidence type="ECO:0000256" key="8">
    <source>
        <dbReference type="PROSITE-ProRule" id="PRU00169"/>
    </source>
</evidence>
<evidence type="ECO:0000313" key="11">
    <source>
        <dbReference type="EMBL" id="CAD5109267.1"/>
    </source>
</evidence>
<dbReference type="InterPro" id="IPR009057">
    <property type="entry name" value="Homeodomain-like_sf"/>
</dbReference>
<dbReference type="PROSITE" id="PS50110">
    <property type="entry name" value="RESPONSE_REGULATORY"/>
    <property type="match status" value="1"/>
</dbReference>
<gene>
    <name evidence="11" type="primary">atoC_1</name>
    <name evidence="11" type="ORF">PSEWESI4_03563</name>
</gene>
<evidence type="ECO:0000256" key="5">
    <source>
        <dbReference type="ARBA" id="ARBA00023015"/>
    </source>
</evidence>
<dbReference type="FunFam" id="3.40.50.300:FF:000006">
    <property type="entry name" value="DNA-binding transcriptional regulator NtrC"/>
    <property type="match status" value="1"/>
</dbReference>
<keyword evidence="1 8" id="KW-0597">Phosphoprotein</keyword>
<evidence type="ECO:0000256" key="4">
    <source>
        <dbReference type="ARBA" id="ARBA00023012"/>
    </source>
</evidence>
<dbReference type="InterPro" id="IPR025944">
    <property type="entry name" value="Sigma_54_int_dom_CS"/>
</dbReference>
<dbReference type="InterPro" id="IPR002197">
    <property type="entry name" value="HTH_Fis"/>
</dbReference>
<dbReference type="Proteomes" id="UP000583387">
    <property type="component" value="Unassembled WGS sequence"/>
</dbReference>
<dbReference type="InterPro" id="IPR027417">
    <property type="entry name" value="P-loop_NTPase"/>
</dbReference>
<dbReference type="CDD" id="cd00009">
    <property type="entry name" value="AAA"/>
    <property type="match status" value="1"/>
</dbReference>
<dbReference type="InterPro" id="IPR025943">
    <property type="entry name" value="Sigma_54_int_dom_ATP-bd_2"/>
</dbReference>
<reference evidence="11 12" key="1">
    <citation type="submission" date="2020-08" db="EMBL/GenBank/DDBJ databases">
        <authorList>
            <person name="Criscuolo A."/>
        </authorList>
    </citation>
    <scope>NUCLEOTIDE SEQUENCE [LARGE SCALE GENOMIC DNA]</scope>
    <source>
        <strain evidence="11">CIP111764</strain>
    </source>
</reference>
<dbReference type="InterPro" id="IPR003593">
    <property type="entry name" value="AAA+_ATPase"/>
</dbReference>
<dbReference type="Pfam" id="PF25601">
    <property type="entry name" value="AAA_lid_14"/>
    <property type="match status" value="1"/>
</dbReference>
<organism evidence="11 12">
    <name type="scientific">Zestomonas carbonaria</name>
    <dbReference type="NCBI Taxonomy" id="2762745"/>
    <lineage>
        <taxon>Bacteria</taxon>
        <taxon>Pseudomonadati</taxon>
        <taxon>Pseudomonadota</taxon>
        <taxon>Gammaproteobacteria</taxon>
        <taxon>Pseudomonadales</taxon>
        <taxon>Pseudomonadaceae</taxon>
        <taxon>Zestomonas</taxon>
    </lineage>
</organism>
<dbReference type="InterPro" id="IPR011006">
    <property type="entry name" value="CheY-like_superfamily"/>
</dbReference>
<feature type="modified residue" description="4-aspartylphosphate" evidence="8">
    <location>
        <position position="53"/>
    </location>
</feature>
<dbReference type="EMBL" id="CAJFCI010000071">
    <property type="protein sequence ID" value="CAD5109267.1"/>
    <property type="molecule type" value="Genomic_DNA"/>
</dbReference>
<dbReference type="PROSITE" id="PS50045">
    <property type="entry name" value="SIGMA54_INTERACT_4"/>
    <property type="match status" value="1"/>
</dbReference>
<evidence type="ECO:0000256" key="3">
    <source>
        <dbReference type="ARBA" id="ARBA00022840"/>
    </source>
</evidence>
<dbReference type="GO" id="GO:0000160">
    <property type="term" value="P:phosphorelay signal transduction system"/>
    <property type="evidence" value="ECO:0007669"/>
    <property type="project" value="UniProtKB-KW"/>
</dbReference>